<keyword evidence="2 7" id="KW-0812">Transmembrane</keyword>
<feature type="transmembrane region" description="Helical" evidence="7">
    <location>
        <begin position="440"/>
        <end position="463"/>
    </location>
</feature>
<evidence type="ECO:0000259" key="8">
    <source>
        <dbReference type="PROSITE" id="PS50221"/>
    </source>
</evidence>
<dbReference type="PANTHER" id="PTHR12011:SF347">
    <property type="entry name" value="FI21270P1-RELATED"/>
    <property type="match status" value="1"/>
</dbReference>
<evidence type="ECO:0000259" key="9">
    <source>
        <dbReference type="PROSITE" id="PS50261"/>
    </source>
</evidence>
<keyword evidence="11" id="KW-1185">Reference proteome</keyword>
<dbReference type="InterPro" id="IPR017981">
    <property type="entry name" value="GPCR_2-like_7TM"/>
</dbReference>
<feature type="domain" description="GAIN-B" evidence="8">
    <location>
        <begin position="192"/>
        <end position="353"/>
    </location>
</feature>
<dbReference type="Pfam" id="PF00002">
    <property type="entry name" value="7tm_2"/>
    <property type="match status" value="1"/>
</dbReference>
<proteinExistence type="predicted"/>
<evidence type="ECO:0000256" key="7">
    <source>
        <dbReference type="SAM" id="Phobius"/>
    </source>
</evidence>
<keyword evidence="6" id="KW-1015">Disulfide bond</keyword>
<evidence type="ECO:0000313" key="11">
    <source>
        <dbReference type="Proteomes" id="UP001159405"/>
    </source>
</evidence>
<dbReference type="Gene3D" id="2.60.220.50">
    <property type="match status" value="1"/>
</dbReference>
<evidence type="ECO:0000256" key="1">
    <source>
        <dbReference type="ARBA" id="ARBA00004141"/>
    </source>
</evidence>
<feature type="transmembrane region" description="Helical" evidence="7">
    <location>
        <begin position="587"/>
        <end position="609"/>
    </location>
</feature>
<protein>
    <submittedName>
        <fullName evidence="10">Uncharacterized protein</fullName>
    </submittedName>
</protein>
<feature type="transmembrane region" description="Helical" evidence="7">
    <location>
        <begin position="373"/>
        <end position="396"/>
    </location>
</feature>
<dbReference type="PANTHER" id="PTHR12011">
    <property type="entry name" value="ADHESION G-PROTEIN COUPLED RECEPTOR"/>
    <property type="match status" value="1"/>
</dbReference>
<gene>
    <name evidence="10" type="ORF">PLOB_00010675</name>
</gene>
<feature type="transmembrane region" description="Helical" evidence="7">
    <location>
        <begin position="475"/>
        <end position="498"/>
    </location>
</feature>
<reference evidence="10 11" key="1">
    <citation type="submission" date="2022-05" db="EMBL/GenBank/DDBJ databases">
        <authorList>
            <consortium name="Genoscope - CEA"/>
            <person name="William W."/>
        </authorList>
    </citation>
    <scope>NUCLEOTIDE SEQUENCE [LARGE SCALE GENOMIC DNA]</scope>
</reference>
<evidence type="ECO:0000256" key="4">
    <source>
        <dbReference type="ARBA" id="ARBA00022989"/>
    </source>
</evidence>
<dbReference type="PROSITE" id="PS50221">
    <property type="entry name" value="GAIN_B"/>
    <property type="match status" value="1"/>
</dbReference>
<dbReference type="InterPro" id="IPR057244">
    <property type="entry name" value="GAIN_B"/>
</dbReference>
<comment type="caution">
    <text evidence="10">The sequence shown here is derived from an EMBL/GenBank/DDBJ whole genome shotgun (WGS) entry which is preliminary data.</text>
</comment>
<dbReference type="PRINTS" id="PR00249">
    <property type="entry name" value="GPCRSECRETIN"/>
</dbReference>
<dbReference type="SMART" id="SM00303">
    <property type="entry name" value="GPS"/>
    <property type="match status" value="1"/>
</dbReference>
<feature type="domain" description="G-protein coupled receptors family 2 profile 2" evidence="9">
    <location>
        <begin position="371"/>
        <end position="611"/>
    </location>
</feature>
<dbReference type="InterPro" id="IPR017983">
    <property type="entry name" value="GPCR_2_secretin-like_CS"/>
</dbReference>
<organism evidence="10 11">
    <name type="scientific">Porites lobata</name>
    <dbReference type="NCBI Taxonomy" id="104759"/>
    <lineage>
        <taxon>Eukaryota</taxon>
        <taxon>Metazoa</taxon>
        <taxon>Cnidaria</taxon>
        <taxon>Anthozoa</taxon>
        <taxon>Hexacorallia</taxon>
        <taxon>Scleractinia</taxon>
        <taxon>Fungiina</taxon>
        <taxon>Poritidae</taxon>
        <taxon>Porites</taxon>
    </lineage>
</organism>
<feature type="transmembrane region" description="Helical" evidence="7">
    <location>
        <begin position="408"/>
        <end position="428"/>
    </location>
</feature>
<dbReference type="InterPro" id="IPR046338">
    <property type="entry name" value="GAIN_dom_sf"/>
</dbReference>
<feature type="transmembrane region" description="Helical" evidence="7">
    <location>
        <begin position="518"/>
        <end position="540"/>
    </location>
</feature>
<feature type="transmembrane region" description="Helical" evidence="7">
    <location>
        <begin position="560"/>
        <end position="581"/>
    </location>
</feature>
<keyword evidence="3" id="KW-0732">Signal</keyword>
<dbReference type="InterPro" id="IPR000203">
    <property type="entry name" value="GPS"/>
</dbReference>
<dbReference type="Pfam" id="PF01825">
    <property type="entry name" value="GPS"/>
    <property type="match status" value="1"/>
</dbReference>
<keyword evidence="5 7" id="KW-0472">Membrane</keyword>
<dbReference type="PROSITE" id="PS50261">
    <property type="entry name" value="G_PROTEIN_RECEP_F2_4"/>
    <property type="match status" value="1"/>
</dbReference>
<dbReference type="PROSITE" id="PS00650">
    <property type="entry name" value="G_PROTEIN_RECEP_F2_2"/>
    <property type="match status" value="1"/>
</dbReference>
<evidence type="ECO:0000256" key="6">
    <source>
        <dbReference type="ARBA" id="ARBA00023157"/>
    </source>
</evidence>
<accession>A0ABN8QYT8</accession>
<evidence type="ECO:0000256" key="5">
    <source>
        <dbReference type="ARBA" id="ARBA00023136"/>
    </source>
</evidence>
<evidence type="ECO:0000256" key="2">
    <source>
        <dbReference type="ARBA" id="ARBA00022692"/>
    </source>
</evidence>
<dbReference type="InterPro" id="IPR000832">
    <property type="entry name" value="GPCR_2_secretin-like"/>
</dbReference>
<evidence type="ECO:0000313" key="10">
    <source>
        <dbReference type="EMBL" id="CAH3170387.1"/>
    </source>
</evidence>
<dbReference type="Gene3D" id="1.20.1070.10">
    <property type="entry name" value="Rhodopsin 7-helix transmembrane proteins"/>
    <property type="match status" value="1"/>
</dbReference>
<keyword evidence="4 7" id="KW-1133">Transmembrane helix</keyword>
<dbReference type="Proteomes" id="UP001159405">
    <property type="component" value="Unassembled WGS sequence"/>
</dbReference>
<evidence type="ECO:0000256" key="3">
    <source>
        <dbReference type="ARBA" id="ARBA00022729"/>
    </source>
</evidence>
<comment type="subcellular location">
    <subcellularLocation>
        <location evidence="1">Membrane</location>
        <topology evidence="1">Multi-pass membrane protein</topology>
    </subcellularLocation>
</comment>
<feature type="non-terminal residue" evidence="10">
    <location>
        <position position="1"/>
    </location>
</feature>
<dbReference type="EMBL" id="CALNXK010000155">
    <property type="protein sequence ID" value="CAH3170387.1"/>
    <property type="molecule type" value="Genomic_DNA"/>
</dbReference>
<sequence>CAKLVNGTNGTWLLVDYKTKEDWCESFLTCFHSSVLQRRCLEDFYFYKHFFLQSPTQQAFTFEISTYLPATRIQVNYCPYPYLFSVNIIHCDSGGRYNESDIDDMEDETEYDLIKEMTNALNKLDFQKKDSLQEAVKVFDDKMKEYANRTSVDGRSLNKTVEQMMEEVLTATLLFEEFALKFGQYHLVNNTAHLSVNSQNIALQIRKGVYDNGSQFDLFEPEGQNYIKIPSEDFSRNGSIFLGVIYKTLQELFLVNQTNTMINKTSKSLNTMIMSATINPHPSTLQRNVTLVFLNVMRATRKRECVFWNFREDSPVGWSGRGCHVKWLNDSRTECSCNHLTHFAVLMQFDTDSELKTGQYSRLQKKDEKVLNILTYLGLTLSLIGIIATIICYTFLTDIKAPLSQIRISLVASLGVGQIIFLAGIGAIENKGVCVTAAALIQYFLMAAFCWMLIEGIYLYLFVVKVYNVSSKMKICHGISWGFPAAMVTLSLTVAAGMDGITSFVSDEYCWISSSNGLIWIFISFVLAIEIINLLILVRVIREMTRMEQTKDNQGEQIRLGIRACVVLIPLLGVTWLFGALSSTHKAFAYIFVIFNSTQGFFIFLLHCVRNSEIRDRFKRRIRVIFPAASNGTTSVKRQSDLNGSSSGILSLRKIEVMPISTESLVKSP</sequence>
<name>A0ABN8QYT8_9CNID</name>